<evidence type="ECO:0000313" key="3">
    <source>
        <dbReference type="EMBL" id="EFI32879.1"/>
    </source>
</evidence>
<dbReference type="InterPro" id="IPR003593">
    <property type="entry name" value="AAA+_ATPase"/>
</dbReference>
<dbReference type="PROSITE" id="PS50967">
    <property type="entry name" value="HRDC"/>
    <property type="match status" value="1"/>
</dbReference>
<dbReference type="eggNOG" id="COG0507">
    <property type="taxonomic scope" value="Bacteria"/>
</dbReference>
<dbReference type="InterPro" id="IPR051055">
    <property type="entry name" value="PIF1_helicase"/>
</dbReference>
<organism evidence="3 4">
    <name type="scientific">Desulfonatronospira thiodismutans ASO3-1</name>
    <dbReference type="NCBI Taxonomy" id="555779"/>
    <lineage>
        <taxon>Bacteria</taxon>
        <taxon>Pseudomonadati</taxon>
        <taxon>Thermodesulfobacteriota</taxon>
        <taxon>Desulfovibrionia</taxon>
        <taxon>Desulfovibrionales</taxon>
        <taxon>Desulfonatronovibrionaceae</taxon>
        <taxon>Desulfonatronospira</taxon>
    </lineage>
</organism>
<dbReference type="Gene3D" id="2.30.30.940">
    <property type="match status" value="1"/>
</dbReference>
<dbReference type="SUPFAM" id="SSF47819">
    <property type="entry name" value="HRDC-like"/>
    <property type="match status" value="1"/>
</dbReference>
<evidence type="ECO:0000313" key="4">
    <source>
        <dbReference type="Proteomes" id="UP000005496"/>
    </source>
</evidence>
<dbReference type="GO" id="GO:0003676">
    <property type="term" value="F:nucleic acid binding"/>
    <property type="evidence" value="ECO:0007669"/>
    <property type="project" value="InterPro"/>
</dbReference>
<dbReference type="GO" id="GO:0003678">
    <property type="term" value="F:DNA helicase activity"/>
    <property type="evidence" value="ECO:0007669"/>
    <property type="project" value="InterPro"/>
</dbReference>
<dbReference type="SMART" id="SM00341">
    <property type="entry name" value="HRDC"/>
    <property type="match status" value="1"/>
</dbReference>
<reference evidence="3" key="1">
    <citation type="submission" date="2010-05" db="EMBL/GenBank/DDBJ databases">
        <title>The draft genome of Desulfonatronospira thiodismutans ASO3-1.</title>
        <authorList>
            <consortium name="US DOE Joint Genome Institute (JGI-PGF)"/>
            <person name="Lucas S."/>
            <person name="Copeland A."/>
            <person name="Lapidus A."/>
            <person name="Cheng J.-F."/>
            <person name="Bruce D."/>
            <person name="Goodwin L."/>
            <person name="Pitluck S."/>
            <person name="Chertkov O."/>
            <person name="Brettin T."/>
            <person name="Detter J.C."/>
            <person name="Han C."/>
            <person name="Land M.L."/>
            <person name="Hauser L."/>
            <person name="Kyrpides N."/>
            <person name="Mikhailova N."/>
            <person name="Muyzer G."/>
            <person name="Woyke T."/>
        </authorList>
    </citation>
    <scope>NUCLEOTIDE SEQUENCE [LARGE SCALE GENOMIC DNA]</scope>
    <source>
        <strain evidence="3">ASO3-1</strain>
    </source>
</reference>
<dbReference type="Pfam" id="PF00570">
    <property type="entry name" value="HRDC"/>
    <property type="match status" value="1"/>
</dbReference>
<sequence length="832" mass="93855">MSGVDGMSFEWSTNEALELAEGYVEKTGHHVFLTGKAGTGKTTFLKKLQETSSKRMITTAPTGVAALNAGGVTLHSFFQLPFGPFVPGSEAFERDQQRRFRISREKKNIIQSLDLLVIDEISMVRADLLDAVDAALRRHRRSDKPFGGVQLLMIGDLHQLSPVARSHEWELLQGCYNSVYFFDSHALSRTRFISIELEHIYRQSDDSFIRILNQVRDNRLEPESIQALNTRYDPDFVPDTEQGYITLTSHNKKAENINKCRLEELPGQEYLFSAKISGDFPEQIYPTAASLVLKKGAQVMFVRNDPGPEKLYYNGKIGRITSISRDEIQVLCPGEPEPVKVEPLTWENIKYTINEDTREIQEEVAGSFTQHPLKLAWAITIHKSQGLTFERAIIDVQNVFTHGQVYVALSRCKTMEGMVLGSPLAARGVGMDEAILGFDREIRQNPPGKEHLDQARVAYQQQLLLECFDMGRLESRLQYLLSLFKDNSRLVRITGGCDIKELEGLAGEVIEVSRVFLRELGGIFSPERLPESDSYIQERVRKGSRWFQGRLENLAGPLGDTGVETDNAEVKKRIVNALNNLQKDLAVKLAGIKSCEQGFSSAGYLQAVARAEVEFTPRSRKKPEASEWTESDIAHPELFQALKKWRQAKAREQNLAPYQILHQRVAVQIAVTLPATRAELKKIRGVGEKTIARFGQELLDMVADYRRKHGIEKVVLPEKPGSQSKEQPSKKIQAGDTRQVTLDLFRQGQSPDSIAENRGLTRSTIDTHLAYLIHQQELRIDELLSFELQKSIEQAISEVQGNSLKDIKEKLGDEVNYGQIKMVLAHQGTFIR</sequence>
<dbReference type="Gene3D" id="1.10.150.80">
    <property type="entry name" value="HRDC domain"/>
    <property type="match status" value="1"/>
</dbReference>
<gene>
    <name evidence="3" type="ORF">Dthio_PD0193</name>
</gene>
<dbReference type="PANTHER" id="PTHR47642:SF5">
    <property type="entry name" value="ATP-DEPENDENT DNA HELICASE"/>
    <property type="match status" value="1"/>
</dbReference>
<dbReference type="SUPFAM" id="SSF52540">
    <property type="entry name" value="P-loop containing nucleoside triphosphate hydrolases"/>
    <property type="match status" value="2"/>
</dbReference>
<comment type="caution">
    <text evidence="3">The sequence shown here is derived from an EMBL/GenBank/DDBJ whole genome shotgun (WGS) entry which is preliminary data.</text>
</comment>
<proteinExistence type="predicted"/>
<name>D6SU99_9BACT</name>
<dbReference type="AlphaFoldDB" id="D6SU99"/>
<dbReference type="Pfam" id="PF14493">
    <property type="entry name" value="HTH_40"/>
    <property type="match status" value="1"/>
</dbReference>
<dbReference type="GO" id="GO:0000166">
    <property type="term" value="F:nucleotide binding"/>
    <property type="evidence" value="ECO:0007669"/>
    <property type="project" value="InterPro"/>
</dbReference>
<accession>D6SU99</accession>
<dbReference type="InterPro" id="IPR010997">
    <property type="entry name" value="HRDC-like_sf"/>
</dbReference>
<dbReference type="PANTHER" id="PTHR47642">
    <property type="entry name" value="ATP-DEPENDENT DNA HELICASE"/>
    <property type="match status" value="1"/>
</dbReference>
<dbReference type="Pfam" id="PF05970">
    <property type="entry name" value="PIF1"/>
    <property type="match status" value="1"/>
</dbReference>
<protein>
    <submittedName>
        <fullName evidence="3">HRDC domain protein</fullName>
    </submittedName>
</protein>
<keyword evidence="4" id="KW-1185">Reference proteome</keyword>
<feature type="domain" description="HRDC" evidence="2">
    <location>
        <begin position="632"/>
        <end position="712"/>
    </location>
</feature>
<evidence type="ECO:0000256" key="1">
    <source>
        <dbReference type="SAM" id="MobiDB-lite"/>
    </source>
</evidence>
<dbReference type="FunFam" id="3.40.50.300:FF:001498">
    <property type="entry name" value="ATP-dependent DNA helicase"/>
    <property type="match status" value="1"/>
</dbReference>
<dbReference type="InterPro" id="IPR029491">
    <property type="entry name" value="Helicase_HTH"/>
</dbReference>
<dbReference type="EMBL" id="ACJN02000004">
    <property type="protein sequence ID" value="EFI32879.1"/>
    <property type="molecule type" value="Genomic_DNA"/>
</dbReference>
<dbReference type="Proteomes" id="UP000005496">
    <property type="component" value="Unassembled WGS sequence"/>
</dbReference>
<dbReference type="GO" id="GO:0006281">
    <property type="term" value="P:DNA repair"/>
    <property type="evidence" value="ECO:0007669"/>
    <property type="project" value="InterPro"/>
</dbReference>
<dbReference type="InterPro" id="IPR027417">
    <property type="entry name" value="P-loop_NTPase"/>
</dbReference>
<dbReference type="CDD" id="cd18809">
    <property type="entry name" value="SF1_C_RecD"/>
    <property type="match status" value="1"/>
</dbReference>
<dbReference type="GO" id="GO:0000723">
    <property type="term" value="P:telomere maintenance"/>
    <property type="evidence" value="ECO:0007669"/>
    <property type="project" value="InterPro"/>
</dbReference>
<dbReference type="InterPro" id="IPR044876">
    <property type="entry name" value="HRDC_dom_sf"/>
</dbReference>
<dbReference type="InterPro" id="IPR010285">
    <property type="entry name" value="DNA_helicase_pif1-like_DEAD"/>
</dbReference>
<dbReference type="SMART" id="SM00382">
    <property type="entry name" value="AAA"/>
    <property type="match status" value="1"/>
</dbReference>
<feature type="region of interest" description="Disordered" evidence="1">
    <location>
        <begin position="716"/>
        <end position="735"/>
    </location>
</feature>
<dbReference type="Gene3D" id="3.40.50.300">
    <property type="entry name" value="P-loop containing nucleotide triphosphate hydrolases"/>
    <property type="match status" value="2"/>
</dbReference>
<evidence type="ECO:0000259" key="2">
    <source>
        <dbReference type="PROSITE" id="PS50967"/>
    </source>
</evidence>
<dbReference type="InterPro" id="IPR002121">
    <property type="entry name" value="HRDC_dom"/>
</dbReference>